<gene>
    <name evidence="2" type="ORF">FTW19_07780</name>
</gene>
<dbReference type="Proteomes" id="UP000321820">
    <property type="component" value="Chromosome"/>
</dbReference>
<feature type="transmembrane region" description="Helical" evidence="1">
    <location>
        <begin position="283"/>
        <end position="298"/>
    </location>
</feature>
<keyword evidence="3" id="KW-1185">Reference proteome</keyword>
<reference evidence="2 3" key="1">
    <citation type="submission" date="2019-08" db="EMBL/GenBank/DDBJ databases">
        <title>Complete genome sequence of Terriglobus albidus strain ORNL.</title>
        <authorList>
            <person name="Podar M."/>
        </authorList>
    </citation>
    <scope>NUCLEOTIDE SEQUENCE [LARGE SCALE GENOMIC DNA]</scope>
    <source>
        <strain evidence="2 3">ORNL</strain>
    </source>
</reference>
<name>A0A5B9E6P1_9BACT</name>
<dbReference type="AlphaFoldDB" id="A0A5B9E6P1"/>
<evidence type="ECO:0000313" key="3">
    <source>
        <dbReference type="Proteomes" id="UP000321820"/>
    </source>
</evidence>
<feature type="transmembrane region" description="Helical" evidence="1">
    <location>
        <begin position="138"/>
        <end position="165"/>
    </location>
</feature>
<evidence type="ECO:0000256" key="1">
    <source>
        <dbReference type="SAM" id="Phobius"/>
    </source>
</evidence>
<sequence length="498" mass="56090">MSEGTAVATQIEAAKVSYLRRVFSFPVMLASLLVVLAVLTVRGRFDDPDMWWHLKMGNVIWETHSIPHTDLFSYTTAHHAYIPHEWLSELSIYGAYRWGGYPGLMVWLCFFTSALLVSGYCLCWLYSKNAKIAFLGPLIIWLFSTIGVAIRPQIVGYLFLVFELLLLHAGQTRNPRWFFALPPLFAIWVNAHGSFFLGLLVAALVLASSFVDFQAGLLTCRRWEASRRGALAFAVALSIAALFLNPIGLSQILYPVDTLLHQHIGLSQVEEWQALQFSEGRDFAFLGIIALILLLPAIRRTELWCQELLLLALGAWLAASHHRMLFVFGILTAPILSRLLATAWDNYDAAHDLPGANAILIAVSVLFVFWMFPSQRNLENQVEGKSPVKAVEFIRSHHLPGPMLNEYVYGGYLIWASPGNPVFVDGRSDVFEATGVLAEFAEWSMLQDDPNQLLAKYRINFCLMARNSPMVPVLALMRWKTVYSDDISVVLVRDEQDH</sequence>
<dbReference type="EMBL" id="CP042806">
    <property type="protein sequence ID" value="QEE27903.1"/>
    <property type="molecule type" value="Genomic_DNA"/>
</dbReference>
<dbReference type="RefSeq" id="WP_147647093.1">
    <property type="nucleotide sequence ID" value="NZ_CP042806.1"/>
</dbReference>
<feature type="transmembrane region" description="Helical" evidence="1">
    <location>
        <begin position="310"/>
        <end position="333"/>
    </location>
</feature>
<feature type="transmembrane region" description="Helical" evidence="1">
    <location>
        <begin position="231"/>
        <end position="254"/>
    </location>
</feature>
<feature type="transmembrane region" description="Helical" evidence="1">
    <location>
        <begin position="353"/>
        <end position="372"/>
    </location>
</feature>
<feature type="transmembrane region" description="Helical" evidence="1">
    <location>
        <begin position="22"/>
        <end position="41"/>
    </location>
</feature>
<protein>
    <recommendedName>
        <fullName evidence="4">Glycosyltransferase RgtA/B/C/D-like domain-containing protein</fullName>
    </recommendedName>
</protein>
<evidence type="ECO:0008006" key="4">
    <source>
        <dbReference type="Google" id="ProtNLM"/>
    </source>
</evidence>
<accession>A0A5B9E6P1</accession>
<feature type="transmembrane region" description="Helical" evidence="1">
    <location>
        <begin position="185"/>
        <end position="211"/>
    </location>
</feature>
<evidence type="ECO:0000313" key="2">
    <source>
        <dbReference type="EMBL" id="QEE27903.1"/>
    </source>
</evidence>
<keyword evidence="1" id="KW-0472">Membrane</keyword>
<dbReference type="OrthoDB" id="9786218at2"/>
<proteinExistence type="predicted"/>
<dbReference type="KEGG" id="talb:FTW19_07780"/>
<feature type="transmembrane region" description="Helical" evidence="1">
    <location>
        <begin position="104"/>
        <end position="126"/>
    </location>
</feature>
<keyword evidence="1" id="KW-1133">Transmembrane helix</keyword>
<organism evidence="2 3">
    <name type="scientific">Terriglobus albidus</name>
    <dbReference type="NCBI Taxonomy" id="1592106"/>
    <lineage>
        <taxon>Bacteria</taxon>
        <taxon>Pseudomonadati</taxon>
        <taxon>Acidobacteriota</taxon>
        <taxon>Terriglobia</taxon>
        <taxon>Terriglobales</taxon>
        <taxon>Acidobacteriaceae</taxon>
        <taxon>Terriglobus</taxon>
    </lineage>
</organism>
<keyword evidence="1" id="KW-0812">Transmembrane</keyword>